<dbReference type="Proteomes" id="UP000602124">
    <property type="component" value="Unassembled WGS sequence"/>
</dbReference>
<dbReference type="AlphaFoldDB" id="A0A934MGM5"/>
<sequence length="147" mass="15787">MKFTTTIFLDGNNTGIEVPPEVVEQLGGGKRPAVHVTVAGFSYRSTVAPMGGRYLIPLSAARRAEAGVKGGDQVEVELTLDATPREVEVPPDLAAALAEDPKAKAFFEALSYSNQLKHVLSVTDAKTHETRQKRIIKAMETLAVGKK</sequence>
<dbReference type="InterPro" id="IPR037079">
    <property type="entry name" value="AF2212/PG0164-like_sf"/>
</dbReference>
<dbReference type="Pfam" id="PF08922">
    <property type="entry name" value="DUF1905"/>
    <property type="match status" value="1"/>
</dbReference>
<dbReference type="InterPro" id="IPR015018">
    <property type="entry name" value="DUF1905"/>
</dbReference>
<dbReference type="RefSeq" id="WP_198875309.1">
    <property type="nucleotide sequence ID" value="NZ_JAEKMH010000001.1"/>
</dbReference>
<accession>A0A934MGM5</accession>
<protein>
    <submittedName>
        <fullName evidence="1">DUF1905 domain-containing protein</fullName>
    </submittedName>
</protein>
<dbReference type="Gene3D" id="2.40.30.100">
    <property type="entry name" value="AF2212/PG0164-like"/>
    <property type="match status" value="1"/>
</dbReference>
<dbReference type="SUPFAM" id="SSF141694">
    <property type="entry name" value="AF2212/PG0164-like"/>
    <property type="match status" value="1"/>
</dbReference>
<dbReference type="Pfam" id="PF13376">
    <property type="entry name" value="OmdA"/>
    <property type="match status" value="1"/>
</dbReference>
<gene>
    <name evidence="1" type="ORF">JEQ47_05215</name>
</gene>
<evidence type="ECO:0000313" key="2">
    <source>
        <dbReference type="Proteomes" id="UP000602124"/>
    </source>
</evidence>
<proteinExistence type="predicted"/>
<reference evidence="1" key="1">
    <citation type="submission" date="2020-12" db="EMBL/GenBank/DDBJ databases">
        <title>Devosia sp. MSA67 isolated from Mo River.</title>
        <authorList>
            <person name="Ma F."/>
            <person name="Zi Z."/>
        </authorList>
    </citation>
    <scope>NUCLEOTIDE SEQUENCE</scope>
    <source>
        <strain evidence="1">MSA67</strain>
    </source>
</reference>
<comment type="caution">
    <text evidence="1">The sequence shown here is derived from an EMBL/GenBank/DDBJ whole genome shotgun (WGS) entry which is preliminary data.</text>
</comment>
<name>A0A934MGM5_9HYPH</name>
<evidence type="ECO:0000313" key="1">
    <source>
        <dbReference type="EMBL" id="MBJ3784112.1"/>
    </source>
</evidence>
<dbReference type="EMBL" id="JAEKMH010000001">
    <property type="protein sequence ID" value="MBJ3784112.1"/>
    <property type="molecule type" value="Genomic_DNA"/>
</dbReference>
<keyword evidence="2" id="KW-1185">Reference proteome</keyword>
<organism evidence="1 2">
    <name type="scientific">Devosia sediminis</name>
    <dbReference type="NCBI Taxonomy" id="2798801"/>
    <lineage>
        <taxon>Bacteria</taxon>
        <taxon>Pseudomonadati</taxon>
        <taxon>Pseudomonadota</taxon>
        <taxon>Alphaproteobacteria</taxon>
        <taxon>Hyphomicrobiales</taxon>
        <taxon>Devosiaceae</taxon>
        <taxon>Devosia</taxon>
    </lineage>
</organism>